<evidence type="ECO:0000313" key="15">
    <source>
        <dbReference type="EMBL" id="CAK9197856.1"/>
    </source>
</evidence>
<comment type="subcellular location">
    <subcellularLocation>
        <location evidence="2">Membrane</location>
        <topology evidence="2">Multi-pass membrane protein</topology>
    </subcellularLocation>
</comment>
<keyword evidence="6" id="KW-0479">Metal-binding</keyword>
<keyword evidence="3" id="KW-0813">Transport</keyword>
<reference evidence="15" key="1">
    <citation type="submission" date="2024-02" db="EMBL/GenBank/DDBJ databases">
        <authorList>
            <consortium name="ELIXIR-Norway"/>
            <consortium name="Elixir Norway"/>
        </authorList>
    </citation>
    <scope>NUCLEOTIDE SEQUENCE</scope>
</reference>
<keyword evidence="5 12" id="KW-0812">Transmembrane</keyword>
<evidence type="ECO:0000256" key="1">
    <source>
        <dbReference type="ARBA" id="ARBA00001970"/>
    </source>
</evidence>
<dbReference type="SMART" id="SM00665">
    <property type="entry name" value="B561"/>
    <property type="match status" value="1"/>
</dbReference>
<proteinExistence type="predicted"/>
<evidence type="ECO:0000256" key="12">
    <source>
        <dbReference type="SAM" id="Phobius"/>
    </source>
</evidence>
<dbReference type="PROSITE" id="PS50939">
    <property type="entry name" value="CYTOCHROME_B561"/>
    <property type="match status" value="1"/>
</dbReference>
<feature type="signal peptide" evidence="13">
    <location>
        <begin position="1"/>
        <end position="20"/>
    </location>
</feature>
<evidence type="ECO:0000256" key="10">
    <source>
        <dbReference type="ARBA" id="ARBA00023136"/>
    </source>
</evidence>
<feature type="chain" id="PRO_5046377974" description="Cytochrome b561 domain-containing protein" evidence="13">
    <location>
        <begin position="21"/>
        <end position="266"/>
    </location>
</feature>
<keyword evidence="13" id="KW-0732">Signal</keyword>
<feature type="transmembrane region" description="Helical" evidence="12">
    <location>
        <begin position="150"/>
        <end position="169"/>
    </location>
</feature>
<keyword evidence="7" id="KW-0249">Electron transport</keyword>
<dbReference type="Gene3D" id="1.20.120.1770">
    <property type="match status" value="1"/>
</dbReference>
<evidence type="ECO:0000256" key="5">
    <source>
        <dbReference type="ARBA" id="ARBA00022692"/>
    </source>
</evidence>
<feature type="domain" description="Cytochrome b561" evidence="14">
    <location>
        <begin position="21"/>
        <end position="210"/>
    </location>
</feature>
<sequence length="266" mass="29429">MALPNLLVMVVLMFVSCCCAISTVVAQTAASPAPAPAADPNEGNATSIGWYKAHGWLLWTAFGVFFPVGILLSRYGQYRLKWWFEAHLALQILGVITSTIGVAIAFNKFDALNDEMTHTKLGVAIMVLVWVQVLLSVIRPKRGKVSRVPWYFIHWLFGTTAVLLAWYNIFKGLDLYVTSWTVGTQKDLYVLFAINVAILAFAYLFLDRFNHLMNQSKEQNVVHPNAWYPLGMAGKPVNRQADAENVGGTTKQTAGSGVDDTTDNNV</sequence>
<evidence type="ECO:0000256" key="2">
    <source>
        <dbReference type="ARBA" id="ARBA00004141"/>
    </source>
</evidence>
<evidence type="ECO:0000256" key="7">
    <source>
        <dbReference type="ARBA" id="ARBA00022982"/>
    </source>
</evidence>
<name>A0ABP0TJK5_9BRYO</name>
<dbReference type="InterPro" id="IPR045150">
    <property type="entry name" value="CYB561D1/2"/>
</dbReference>
<protein>
    <recommendedName>
        <fullName evidence="14">Cytochrome b561 domain-containing protein</fullName>
    </recommendedName>
</protein>
<dbReference type="EMBL" id="OZ019903">
    <property type="protein sequence ID" value="CAK9197856.1"/>
    <property type="molecule type" value="Genomic_DNA"/>
</dbReference>
<dbReference type="PANTHER" id="PTHR15422">
    <property type="entry name" value="OS05G0565100 PROTEIN"/>
    <property type="match status" value="1"/>
</dbReference>
<comment type="cofactor">
    <cofactor evidence="1">
        <name>heme b</name>
        <dbReference type="ChEBI" id="CHEBI:60344"/>
    </cofactor>
</comment>
<keyword evidence="9" id="KW-0408">Iron</keyword>
<feature type="transmembrane region" description="Helical" evidence="12">
    <location>
        <begin position="56"/>
        <end position="76"/>
    </location>
</feature>
<accession>A0ABP0TJK5</accession>
<evidence type="ECO:0000256" key="11">
    <source>
        <dbReference type="SAM" id="MobiDB-lite"/>
    </source>
</evidence>
<keyword evidence="16" id="KW-1185">Reference proteome</keyword>
<dbReference type="Pfam" id="PF03188">
    <property type="entry name" value="Cytochrom_B561"/>
    <property type="match status" value="1"/>
</dbReference>
<dbReference type="PANTHER" id="PTHR15422:SF24">
    <property type="entry name" value="DOMON RELATED DOMAIN-CONTAINING PROTEIN"/>
    <property type="match status" value="1"/>
</dbReference>
<evidence type="ECO:0000256" key="9">
    <source>
        <dbReference type="ARBA" id="ARBA00023004"/>
    </source>
</evidence>
<dbReference type="InterPro" id="IPR006593">
    <property type="entry name" value="Cyt_b561/ferric_Rdtase_TM"/>
</dbReference>
<evidence type="ECO:0000313" key="16">
    <source>
        <dbReference type="Proteomes" id="UP001497512"/>
    </source>
</evidence>
<feature type="transmembrane region" description="Helical" evidence="12">
    <location>
        <begin position="121"/>
        <end position="138"/>
    </location>
</feature>
<evidence type="ECO:0000256" key="13">
    <source>
        <dbReference type="SAM" id="SignalP"/>
    </source>
</evidence>
<evidence type="ECO:0000256" key="6">
    <source>
        <dbReference type="ARBA" id="ARBA00022723"/>
    </source>
</evidence>
<feature type="region of interest" description="Disordered" evidence="11">
    <location>
        <begin position="245"/>
        <end position="266"/>
    </location>
</feature>
<evidence type="ECO:0000256" key="4">
    <source>
        <dbReference type="ARBA" id="ARBA00022617"/>
    </source>
</evidence>
<evidence type="ECO:0000259" key="14">
    <source>
        <dbReference type="PROSITE" id="PS50939"/>
    </source>
</evidence>
<feature type="transmembrane region" description="Helical" evidence="12">
    <location>
        <begin position="88"/>
        <end position="109"/>
    </location>
</feature>
<organism evidence="15 16">
    <name type="scientific">Sphagnum troendelagicum</name>
    <dbReference type="NCBI Taxonomy" id="128251"/>
    <lineage>
        <taxon>Eukaryota</taxon>
        <taxon>Viridiplantae</taxon>
        <taxon>Streptophyta</taxon>
        <taxon>Embryophyta</taxon>
        <taxon>Bryophyta</taxon>
        <taxon>Sphagnophytina</taxon>
        <taxon>Sphagnopsida</taxon>
        <taxon>Sphagnales</taxon>
        <taxon>Sphagnaceae</taxon>
        <taxon>Sphagnum</taxon>
    </lineage>
</organism>
<feature type="transmembrane region" description="Helical" evidence="12">
    <location>
        <begin position="189"/>
        <end position="206"/>
    </location>
</feature>
<keyword evidence="4" id="KW-0349">Heme</keyword>
<dbReference type="Proteomes" id="UP001497512">
    <property type="component" value="Chromosome 11"/>
</dbReference>
<keyword evidence="10 12" id="KW-0472">Membrane</keyword>
<evidence type="ECO:0000256" key="8">
    <source>
        <dbReference type="ARBA" id="ARBA00022989"/>
    </source>
</evidence>
<evidence type="ECO:0000256" key="3">
    <source>
        <dbReference type="ARBA" id="ARBA00022448"/>
    </source>
</evidence>
<keyword evidence="8 12" id="KW-1133">Transmembrane helix</keyword>
<gene>
    <name evidence="15" type="ORF">CSSPTR1EN2_LOCUS4183</name>
</gene>
<dbReference type="CDD" id="cd08760">
    <property type="entry name" value="Cyt_b561_FRRS1_like"/>
    <property type="match status" value="1"/>
</dbReference>